<dbReference type="AlphaFoldDB" id="A0A267MCQ5"/>
<evidence type="ECO:0000259" key="4">
    <source>
        <dbReference type="Pfam" id="PF22725"/>
    </source>
</evidence>
<reference evidence="5 6" key="1">
    <citation type="submission" date="2017-06" db="EMBL/GenBank/DDBJ databases">
        <title>Draft genome sequence of anaerobic fermentative bacterium Anaeromicrobium sediminis DY2726D isolated from West Pacific Ocean sediments.</title>
        <authorList>
            <person name="Zeng X."/>
        </authorList>
    </citation>
    <scope>NUCLEOTIDE SEQUENCE [LARGE SCALE GENOMIC DNA]</scope>
    <source>
        <strain evidence="5 6">DY2726D</strain>
    </source>
</reference>
<feature type="domain" description="GFO/IDH/MocA-like oxidoreductase" evidence="4">
    <location>
        <begin position="131"/>
        <end position="251"/>
    </location>
</feature>
<dbReference type="GO" id="GO:0000166">
    <property type="term" value="F:nucleotide binding"/>
    <property type="evidence" value="ECO:0007669"/>
    <property type="project" value="InterPro"/>
</dbReference>
<dbReference type="InterPro" id="IPR036291">
    <property type="entry name" value="NAD(P)-bd_dom_sf"/>
</dbReference>
<accession>A0A267MCQ5</accession>
<dbReference type="FunFam" id="3.30.360.10:FF:000023">
    <property type="entry name" value="Inositol 2-dehydrogenase"/>
    <property type="match status" value="1"/>
</dbReference>
<dbReference type="InterPro" id="IPR055170">
    <property type="entry name" value="GFO_IDH_MocA-like_dom"/>
</dbReference>
<gene>
    <name evidence="5" type="primary">iolG</name>
    <name evidence="5" type="ORF">CCE28_20655</name>
</gene>
<dbReference type="GO" id="GO:0016491">
    <property type="term" value="F:oxidoreductase activity"/>
    <property type="evidence" value="ECO:0007669"/>
    <property type="project" value="UniProtKB-KW"/>
</dbReference>
<dbReference type="PANTHER" id="PTHR42840:SF3">
    <property type="entry name" value="BINDING ROSSMANN FOLD OXIDOREDUCTASE, PUTATIVE (AFU_ORTHOLOGUE AFUA_2G10240)-RELATED"/>
    <property type="match status" value="1"/>
</dbReference>
<dbReference type="Proteomes" id="UP000216024">
    <property type="component" value="Unassembled WGS sequence"/>
</dbReference>
<dbReference type="RefSeq" id="WP_095135955.1">
    <property type="nucleotide sequence ID" value="NZ_NIBG01000033.1"/>
</dbReference>
<dbReference type="SUPFAM" id="SSF55347">
    <property type="entry name" value="Glyceraldehyde-3-phosphate dehydrogenase-like, C-terminal domain"/>
    <property type="match status" value="1"/>
</dbReference>
<evidence type="ECO:0000256" key="2">
    <source>
        <dbReference type="ARBA" id="ARBA00023002"/>
    </source>
</evidence>
<protein>
    <submittedName>
        <fullName evidence="5">Inositol 2-dehydrogenase</fullName>
    </submittedName>
</protein>
<proteinExistence type="inferred from homology"/>
<name>A0A267MCQ5_9FIRM</name>
<comment type="similarity">
    <text evidence="1">Belongs to the Gfo/Idh/MocA family.</text>
</comment>
<dbReference type="SUPFAM" id="SSF51735">
    <property type="entry name" value="NAD(P)-binding Rossmann-fold domains"/>
    <property type="match status" value="1"/>
</dbReference>
<dbReference type="OrthoDB" id="9815825at2"/>
<dbReference type="EMBL" id="NIBG01000033">
    <property type="protein sequence ID" value="PAB56645.1"/>
    <property type="molecule type" value="Genomic_DNA"/>
</dbReference>
<dbReference type="InterPro" id="IPR030827">
    <property type="entry name" value="Myo_inos_IolG"/>
</dbReference>
<evidence type="ECO:0000313" key="5">
    <source>
        <dbReference type="EMBL" id="PAB56645.1"/>
    </source>
</evidence>
<feature type="domain" description="Gfo/Idh/MocA-like oxidoreductase N-terminal" evidence="3">
    <location>
        <begin position="2"/>
        <end position="123"/>
    </location>
</feature>
<dbReference type="InterPro" id="IPR000683">
    <property type="entry name" value="Gfo/Idh/MocA-like_OxRdtase_N"/>
</dbReference>
<dbReference type="Pfam" id="PF01408">
    <property type="entry name" value="GFO_IDH_MocA"/>
    <property type="match status" value="1"/>
</dbReference>
<comment type="caution">
    <text evidence="5">The sequence shown here is derived from an EMBL/GenBank/DDBJ whole genome shotgun (WGS) entry which is preliminary data.</text>
</comment>
<sequence length="337" mass="37500">MIRVGIIGVGRIGRLHTENICYNVPMAKVVSIADPFMSEDTEKWANNLGITKCYKDYNNILNDKEVDAVFICSSTNTHAPISIEAIEAHKHVFCEKPVDLSIEKIVEVMEVLKHKDIKYQVGFNRRFDHNFKAVRDAVANNKIGDPHIMRITSRDPAPPPIEYVKVSGGLFLDMTIHDFDMARYLVDSDVKEIFVQADVLVDDAIGEVGDVDTAIVSMKMENGTLAIIENSRKAVYGYDQRVEILGSQGMVGTKNDLPSTAVISNENGVTGEKPLHFFLERYMDSFKKEVIAFVDAINNDTPVPVDINDGLKSVIIGMAAKKSLEEGRPVKISEIKL</sequence>
<evidence type="ECO:0000256" key="1">
    <source>
        <dbReference type="ARBA" id="ARBA00010928"/>
    </source>
</evidence>
<keyword evidence="2" id="KW-0560">Oxidoreductase</keyword>
<dbReference type="Pfam" id="PF22725">
    <property type="entry name" value="GFO_IDH_MocA_C3"/>
    <property type="match status" value="1"/>
</dbReference>
<dbReference type="NCBIfam" id="TIGR04380">
    <property type="entry name" value="myo_inos_iolG"/>
    <property type="match status" value="1"/>
</dbReference>
<evidence type="ECO:0000313" key="6">
    <source>
        <dbReference type="Proteomes" id="UP000216024"/>
    </source>
</evidence>
<dbReference type="Gene3D" id="3.30.360.10">
    <property type="entry name" value="Dihydrodipicolinate Reductase, domain 2"/>
    <property type="match status" value="1"/>
</dbReference>
<evidence type="ECO:0000259" key="3">
    <source>
        <dbReference type="Pfam" id="PF01408"/>
    </source>
</evidence>
<dbReference type="PANTHER" id="PTHR42840">
    <property type="entry name" value="NAD(P)-BINDING ROSSMANN-FOLD SUPERFAMILY PROTEIN-RELATED"/>
    <property type="match status" value="1"/>
</dbReference>
<dbReference type="Gene3D" id="3.40.50.720">
    <property type="entry name" value="NAD(P)-binding Rossmann-like Domain"/>
    <property type="match status" value="1"/>
</dbReference>
<organism evidence="5 6">
    <name type="scientific">Anaeromicrobium sediminis</name>
    <dbReference type="NCBI Taxonomy" id="1478221"/>
    <lineage>
        <taxon>Bacteria</taxon>
        <taxon>Bacillati</taxon>
        <taxon>Bacillota</taxon>
        <taxon>Clostridia</taxon>
        <taxon>Peptostreptococcales</taxon>
        <taxon>Thermotaleaceae</taxon>
        <taxon>Anaeromicrobium</taxon>
    </lineage>
</organism>
<keyword evidence="6" id="KW-1185">Reference proteome</keyword>